<accession>A0ABW1S6Q1</accession>
<dbReference type="SUPFAM" id="SSF53474">
    <property type="entry name" value="alpha/beta-Hydrolases"/>
    <property type="match status" value="1"/>
</dbReference>
<gene>
    <name evidence="2" type="ORF">ACFQDM_04665</name>
</gene>
<dbReference type="PANTHER" id="PTHR43194:SF2">
    <property type="entry name" value="PEROXISOMAL MEMBRANE PROTEIN LPX1"/>
    <property type="match status" value="1"/>
</dbReference>
<organism evidence="2 3">
    <name type="scientific">Ponticaulis profundi</name>
    <dbReference type="NCBI Taxonomy" id="2665222"/>
    <lineage>
        <taxon>Bacteria</taxon>
        <taxon>Pseudomonadati</taxon>
        <taxon>Pseudomonadota</taxon>
        <taxon>Alphaproteobacteria</taxon>
        <taxon>Hyphomonadales</taxon>
        <taxon>Hyphomonadaceae</taxon>
        <taxon>Ponticaulis</taxon>
    </lineage>
</organism>
<sequence>MTVVFVHGVPDTPFMWQPLISSLGLSQSEYFAPALPGFGCDIPSGFSCTKEAYTDWLITQLEQAVQASGGPIDIVGHDWGALLTLRACSLRPDLIRSFAVANALIDREYSGHRMARTWATPVLGEVSMFLSSFMDMKQSLIDAGMPKEIADHDVSYFDKRMRSSIVKLYRSAAGLNFRGSWVDDLKNLPECGMVLWGEHDPFVGMDVAERFHKMWGFPLHILRDTGHWGLIEKSDETAAQLKALWARAS</sequence>
<dbReference type="PANTHER" id="PTHR43194">
    <property type="entry name" value="HYDROLASE ALPHA/BETA FOLD FAMILY"/>
    <property type="match status" value="1"/>
</dbReference>
<dbReference type="PRINTS" id="PR00412">
    <property type="entry name" value="EPOXHYDRLASE"/>
</dbReference>
<protein>
    <submittedName>
        <fullName evidence="2">Alpha/beta fold hydrolase</fullName>
    </submittedName>
</protein>
<evidence type="ECO:0000313" key="3">
    <source>
        <dbReference type="Proteomes" id="UP001596303"/>
    </source>
</evidence>
<dbReference type="Proteomes" id="UP001596303">
    <property type="component" value="Unassembled WGS sequence"/>
</dbReference>
<evidence type="ECO:0000313" key="2">
    <source>
        <dbReference type="EMBL" id="MFC6197356.1"/>
    </source>
</evidence>
<dbReference type="InterPro" id="IPR050228">
    <property type="entry name" value="Carboxylesterase_BioH"/>
</dbReference>
<dbReference type="InterPro" id="IPR000073">
    <property type="entry name" value="AB_hydrolase_1"/>
</dbReference>
<dbReference type="RefSeq" id="WP_377376116.1">
    <property type="nucleotide sequence ID" value="NZ_JBHSSW010000004.1"/>
</dbReference>
<keyword evidence="3" id="KW-1185">Reference proteome</keyword>
<dbReference type="InterPro" id="IPR029058">
    <property type="entry name" value="AB_hydrolase_fold"/>
</dbReference>
<keyword evidence="2" id="KW-0378">Hydrolase</keyword>
<dbReference type="GO" id="GO:0016787">
    <property type="term" value="F:hydrolase activity"/>
    <property type="evidence" value="ECO:0007669"/>
    <property type="project" value="UniProtKB-KW"/>
</dbReference>
<proteinExistence type="predicted"/>
<name>A0ABW1S6Q1_9PROT</name>
<reference evidence="3" key="1">
    <citation type="journal article" date="2019" name="Int. J. Syst. Evol. Microbiol.">
        <title>The Global Catalogue of Microorganisms (GCM) 10K type strain sequencing project: providing services to taxonomists for standard genome sequencing and annotation.</title>
        <authorList>
            <consortium name="The Broad Institute Genomics Platform"/>
            <consortium name="The Broad Institute Genome Sequencing Center for Infectious Disease"/>
            <person name="Wu L."/>
            <person name="Ma J."/>
        </authorList>
    </citation>
    <scope>NUCLEOTIDE SEQUENCE [LARGE SCALE GENOMIC DNA]</scope>
    <source>
        <strain evidence="3">CGMCC-1.15741</strain>
    </source>
</reference>
<dbReference type="InterPro" id="IPR000639">
    <property type="entry name" value="Epox_hydrolase-like"/>
</dbReference>
<dbReference type="Gene3D" id="3.40.50.1820">
    <property type="entry name" value="alpha/beta hydrolase"/>
    <property type="match status" value="1"/>
</dbReference>
<evidence type="ECO:0000259" key="1">
    <source>
        <dbReference type="Pfam" id="PF12697"/>
    </source>
</evidence>
<dbReference type="EMBL" id="JBHSSW010000004">
    <property type="protein sequence ID" value="MFC6197356.1"/>
    <property type="molecule type" value="Genomic_DNA"/>
</dbReference>
<comment type="caution">
    <text evidence="2">The sequence shown here is derived from an EMBL/GenBank/DDBJ whole genome shotgun (WGS) entry which is preliminary data.</text>
</comment>
<dbReference type="Pfam" id="PF12697">
    <property type="entry name" value="Abhydrolase_6"/>
    <property type="match status" value="1"/>
</dbReference>
<feature type="domain" description="AB hydrolase-1" evidence="1">
    <location>
        <begin position="3"/>
        <end position="239"/>
    </location>
</feature>